<evidence type="ECO:0000313" key="2">
    <source>
        <dbReference type="EMBL" id="MQX34899.1"/>
    </source>
</evidence>
<dbReference type="AlphaFoldDB" id="A0A7X2D197"/>
<evidence type="ECO:0000313" key="3">
    <source>
        <dbReference type="Proteomes" id="UP000434582"/>
    </source>
</evidence>
<gene>
    <name evidence="2" type="ORF">GHC57_00045</name>
</gene>
<comment type="caution">
    <text evidence="2">The sequence shown here is derived from an EMBL/GenBank/DDBJ whole genome shotgun (WGS) entry which is preliminary data.</text>
</comment>
<dbReference type="Proteomes" id="UP000434582">
    <property type="component" value="Unassembled WGS sequence"/>
</dbReference>
<name>A0A7X2D197_9PROT</name>
<reference evidence="2 3" key="1">
    <citation type="submission" date="2019-10" db="EMBL/GenBank/DDBJ databases">
        <title>Draft whole-genome sequence of the purple nonsulfur photosynthetic bacterium Roseospira navarrensis DSM 15114.</title>
        <authorList>
            <person name="Kyndt J.A."/>
            <person name="Meyer T.E."/>
        </authorList>
    </citation>
    <scope>NUCLEOTIDE SEQUENCE [LARGE SCALE GENOMIC DNA]</scope>
    <source>
        <strain evidence="2 3">DSM 15114</strain>
    </source>
</reference>
<organism evidence="2 3">
    <name type="scientific">Roseospira navarrensis</name>
    <dbReference type="NCBI Taxonomy" id="140058"/>
    <lineage>
        <taxon>Bacteria</taxon>
        <taxon>Pseudomonadati</taxon>
        <taxon>Pseudomonadota</taxon>
        <taxon>Alphaproteobacteria</taxon>
        <taxon>Rhodospirillales</taxon>
        <taxon>Rhodospirillaceae</taxon>
        <taxon>Roseospira</taxon>
    </lineage>
</organism>
<proteinExistence type="predicted"/>
<evidence type="ECO:0000256" key="1">
    <source>
        <dbReference type="SAM" id="MobiDB-lite"/>
    </source>
</evidence>
<feature type="compositionally biased region" description="Low complexity" evidence="1">
    <location>
        <begin position="83"/>
        <end position="95"/>
    </location>
</feature>
<dbReference type="EMBL" id="WIVE01000001">
    <property type="protein sequence ID" value="MQX34899.1"/>
    <property type="molecule type" value="Genomic_DNA"/>
</dbReference>
<feature type="compositionally biased region" description="Basic residues" evidence="1">
    <location>
        <begin position="103"/>
        <end position="115"/>
    </location>
</feature>
<protein>
    <submittedName>
        <fullName evidence="2">Uncharacterized protein</fullName>
    </submittedName>
</protein>
<keyword evidence="3" id="KW-1185">Reference proteome</keyword>
<accession>A0A7X2D197</accession>
<sequence>MITIQDCLGLTDATPDEVVVIACHEHLPPILAASKAYALLGDPSGAAAMRRMILDEYCRAVLRRDRARCERLAALFQTSLEAHPAAGGEPASPGAVQLEGRTGPRHGRSAVHKGARSIAWH</sequence>
<dbReference type="OrthoDB" id="5625447at2"/>
<feature type="region of interest" description="Disordered" evidence="1">
    <location>
        <begin position="83"/>
        <end position="121"/>
    </location>
</feature>
<dbReference type="RefSeq" id="WP_153339862.1">
    <property type="nucleotide sequence ID" value="NZ_WIVE01000001.1"/>
</dbReference>